<dbReference type="Pfam" id="PF13400">
    <property type="entry name" value="Tad"/>
    <property type="match status" value="1"/>
</dbReference>
<comment type="caution">
    <text evidence="3">The sequence shown here is derived from an EMBL/GenBank/DDBJ whole genome shotgun (WGS) entry which is preliminary data.</text>
</comment>
<evidence type="ECO:0000259" key="2">
    <source>
        <dbReference type="Pfam" id="PF13400"/>
    </source>
</evidence>
<protein>
    <recommendedName>
        <fullName evidence="2">Putative Flp pilus-assembly TadG-like N-terminal domain-containing protein</fullName>
    </recommendedName>
</protein>
<feature type="transmembrane region" description="Helical" evidence="1">
    <location>
        <begin position="21"/>
        <end position="42"/>
    </location>
</feature>
<proteinExistence type="predicted"/>
<dbReference type="RefSeq" id="WP_276658650.1">
    <property type="nucleotide sequence ID" value="NZ_SSFD01000164.1"/>
</dbReference>
<reference evidence="3 4" key="1">
    <citation type="submission" date="2018-09" db="EMBL/GenBank/DDBJ databases">
        <title>Metagenome Assembled Genomes from an Advanced Water Purification Facility.</title>
        <authorList>
            <person name="Stamps B.W."/>
            <person name="Spear J.R."/>
        </authorList>
    </citation>
    <scope>NUCLEOTIDE SEQUENCE [LARGE SCALE GENOMIC DNA]</scope>
    <source>
        <strain evidence="3">Bin_27_1</strain>
    </source>
</reference>
<dbReference type="InterPro" id="IPR028087">
    <property type="entry name" value="Tad_N"/>
</dbReference>
<dbReference type="EMBL" id="SSFD01000164">
    <property type="protein sequence ID" value="TXH84927.1"/>
    <property type="molecule type" value="Genomic_DNA"/>
</dbReference>
<feature type="domain" description="Putative Flp pilus-assembly TadG-like N-terminal" evidence="2">
    <location>
        <begin position="21"/>
        <end position="66"/>
    </location>
</feature>
<evidence type="ECO:0000313" key="3">
    <source>
        <dbReference type="EMBL" id="TXH84927.1"/>
    </source>
</evidence>
<evidence type="ECO:0000313" key="4">
    <source>
        <dbReference type="Proteomes" id="UP000321192"/>
    </source>
</evidence>
<keyword evidence="1" id="KW-1133">Transmembrane helix</keyword>
<keyword evidence="1" id="KW-0472">Membrane</keyword>
<dbReference type="AlphaFoldDB" id="A0A5C7SMR2"/>
<sequence length="474" mass="51642">MAATPRPGVAQRPQGADRQHGQALVLGLFLVFATLAVLLLMFNTGRVVDEKMRLTNAADATAWSVATLEARALNYDAYTNRAIVANEVAIAQAISLISWMHYFETAVENAPNLNQVAASWLYKPGEYPRLLQLLAGVNGTSYLDVGSGGSLRAIVEGLDIGLGTIATAHDAVANALSLSQRVMHASLDTGIAQAGFANDFVRRIDPDMRASINPISHGFRNLTRTMAKDSAQGDARQRIADVTLRSRDAFTRERVWSIRGLNLPPLQRKVELKRRGGTELIGYDEWRALDTLEHQGQRMKRWRWRWRRTPLAWGGAGFTGDEGADARRGDHGDTYTSNPITTLNRAEPAIVDAGAAHFGGLPETRELRDLSPAAEHRSGVTVHVAKARERLRGSGGIGSVQPQGNLRAFEATAPGGHLAAMARAEVFFERPAARSDNKTERASLYSPYWQARLAAVTPTDRAWAAGRQDGMALP</sequence>
<dbReference type="Proteomes" id="UP000321192">
    <property type="component" value="Unassembled WGS sequence"/>
</dbReference>
<gene>
    <name evidence="3" type="ORF">E6Q80_10600</name>
</gene>
<evidence type="ECO:0000256" key="1">
    <source>
        <dbReference type="SAM" id="Phobius"/>
    </source>
</evidence>
<organism evidence="3 4">
    <name type="scientific">Thauera aminoaromatica</name>
    <dbReference type="NCBI Taxonomy" id="164330"/>
    <lineage>
        <taxon>Bacteria</taxon>
        <taxon>Pseudomonadati</taxon>
        <taxon>Pseudomonadota</taxon>
        <taxon>Betaproteobacteria</taxon>
        <taxon>Rhodocyclales</taxon>
        <taxon>Zoogloeaceae</taxon>
        <taxon>Thauera</taxon>
    </lineage>
</organism>
<accession>A0A5C7SMR2</accession>
<keyword evidence="1" id="KW-0812">Transmembrane</keyword>
<name>A0A5C7SMR2_THASP</name>